<feature type="compositionally biased region" description="Basic and acidic residues" evidence="1">
    <location>
        <begin position="53"/>
        <end position="63"/>
    </location>
</feature>
<dbReference type="EMBL" id="JAMKOV010000012">
    <property type="protein sequence ID" value="KAI8037470.1"/>
    <property type="molecule type" value="Genomic_DNA"/>
</dbReference>
<gene>
    <name evidence="2" type="ORF">M5D96_009622</name>
</gene>
<evidence type="ECO:0000313" key="3">
    <source>
        <dbReference type="Proteomes" id="UP001059596"/>
    </source>
</evidence>
<dbReference type="AlphaFoldDB" id="A0A9P9YIP0"/>
<keyword evidence="3" id="KW-1185">Reference proteome</keyword>
<sequence>MNSKDPISYLKSDKSLFYRKSISRTSSDKNMRISRSVISSTKISNSTHRKMRESKQEEVPRDEDAHLFDTNLEDNDAQSGKSCESEALRDQSLRDEVRQNFLKEERAAVQARIQELMKEVAIREDYRPPKPPKNFVTENILRLQNRRVTKIPQAVEKVNHRRKFPTLSDILTVPEDSVNLSRLSQGVYNKNFASPQPLRIRRYSDHLGKSQLDNNQPEVKETPMADNVCELTERRKCDCYVCGLFSQGKFKLMFS</sequence>
<feature type="region of interest" description="Disordered" evidence="1">
    <location>
        <begin position="24"/>
        <end position="63"/>
    </location>
</feature>
<comment type="caution">
    <text evidence="2">The sequence shown here is derived from an EMBL/GenBank/DDBJ whole genome shotgun (WGS) entry which is preliminary data.</text>
</comment>
<feature type="compositionally biased region" description="Polar residues" evidence="1">
    <location>
        <begin position="36"/>
        <end position="46"/>
    </location>
</feature>
<accession>A0A9P9YIP0</accession>
<dbReference type="Proteomes" id="UP001059596">
    <property type="component" value="Unassembled WGS sequence"/>
</dbReference>
<evidence type="ECO:0000313" key="2">
    <source>
        <dbReference type="EMBL" id="KAI8037470.1"/>
    </source>
</evidence>
<proteinExistence type="predicted"/>
<organism evidence="2 3">
    <name type="scientific">Drosophila gunungcola</name>
    <name type="common">fruit fly</name>
    <dbReference type="NCBI Taxonomy" id="103775"/>
    <lineage>
        <taxon>Eukaryota</taxon>
        <taxon>Metazoa</taxon>
        <taxon>Ecdysozoa</taxon>
        <taxon>Arthropoda</taxon>
        <taxon>Hexapoda</taxon>
        <taxon>Insecta</taxon>
        <taxon>Pterygota</taxon>
        <taxon>Neoptera</taxon>
        <taxon>Endopterygota</taxon>
        <taxon>Diptera</taxon>
        <taxon>Brachycera</taxon>
        <taxon>Muscomorpha</taxon>
        <taxon>Ephydroidea</taxon>
        <taxon>Drosophilidae</taxon>
        <taxon>Drosophila</taxon>
        <taxon>Sophophora</taxon>
    </lineage>
</organism>
<protein>
    <submittedName>
        <fullName evidence="2">Uncharacterized protein</fullName>
    </submittedName>
</protein>
<evidence type="ECO:0000256" key="1">
    <source>
        <dbReference type="SAM" id="MobiDB-lite"/>
    </source>
</evidence>
<reference evidence="2" key="1">
    <citation type="journal article" date="2023" name="Genome Biol. Evol.">
        <title>Long-read-based Genome Assembly of Drosophila gunungcola Reveals Fewer Chemosensory Genes in Flower-breeding Species.</title>
        <authorList>
            <person name="Negi A."/>
            <person name="Liao B.Y."/>
            <person name="Yeh S.D."/>
        </authorList>
    </citation>
    <scope>NUCLEOTIDE SEQUENCE</scope>
    <source>
        <strain evidence="2">Sukarami</strain>
    </source>
</reference>
<name>A0A9P9YIP0_9MUSC</name>